<organism evidence="2 3">
    <name type="scientific">Nyssa sinensis</name>
    <dbReference type="NCBI Taxonomy" id="561372"/>
    <lineage>
        <taxon>Eukaryota</taxon>
        <taxon>Viridiplantae</taxon>
        <taxon>Streptophyta</taxon>
        <taxon>Embryophyta</taxon>
        <taxon>Tracheophyta</taxon>
        <taxon>Spermatophyta</taxon>
        <taxon>Magnoliopsida</taxon>
        <taxon>eudicotyledons</taxon>
        <taxon>Gunneridae</taxon>
        <taxon>Pentapetalae</taxon>
        <taxon>asterids</taxon>
        <taxon>Cornales</taxon>
        <taxon>Nyssaceae</taxon>
        <taxon>Nyssa</taxon>
    </lineage>
</organism>
<dbReference type="Proteomes" id="UP000325577">
    <property type="component" value="Linkage Group LG13"/>
</dbReference>
<accession>A0A5J5BDJ9</accession>
<gene>
    <name evidence="2" type="ORF">F0562_024312</name>
</gene>
<reference evidence="2 3" key="1">
    <citation type="submission" date="2019-09" db="EMBL/GenBank/DDBJ databases">
        <title>A chromosome-level genome assembly of the Chinese tupelo Nyssa sinensis.</title>
        <authorList>
            <person name="Yang X."/>
            <person name="Kang M."/>
            <person name="Yang Y."/>
            <person name="Xiong H."/>
            <person name="Wang M."/>
            <person name="Zhang Z."/>
            <person name="Wang Z."/>
            <person name="Wu H."/>
            <person name="Ma T."/>
            <person name="Liu J."/>
            <person name="Xi Z."/>
        </authorList>
    </citation>
    <scope>NUCLEOTIDE SEQUENCE [LARGE SCALE GENOMIC DNA]</scope>
    <source>
        <strain evidence="2">J267</strain>
        <tissue evidence="2">Leaf</tissue>
    </source>
</reference>
<dbReference type="AlphaFoldDB" id="A0A5J5BDJ9"/>
<keyword evidence="3" id="KW-1185">Reference proteome</keyword>
<protein>
    <submittedName>
        <fullName evidence="2">Uncharacterized protein</fullName>
    </submittedName>
</protein>
<evidence type="ECO:0000313" key="2">
    <source>
        <dbReference type="EMBL" id="KAA8540769.1"/>
    </source>
</evidence>
<name>A0A5J5BDJ9_9ASTE</name>
<evidence type="ECO:0000313" key="3">
    <source>
        <dbReference type="Proteomes" id="UP000325577"/>
    </source>
</evidence>
<dbReference type="EMBL" id="CM018036">
    <property type="protein sequence ID" value="KAA8540769.1"/>
    <property type="molecule type" value="Genomic_DNA"/>
</dbReference>
<evidence type="ECO:0000256" key="1">
    <source>
        <dbReference type="SAM" id="MobiDB-lite"/>
    </source>
</evidence>
<feature type="region of interest" description="Disordered" evidence="1">
    <location>
        <begin position="13"/>
        <end position="43"/>
    </location>
</feature>
<sequence length="100" mass="10673">MDDLVEYCGGVAKNKGAKTGDLLPESIHSDQNDDDFVDSEKTGKGDDVDLGDIVKQWEFISPTASCPTSITFINKFNGVVDSGGDFSGGGGWKEGEGEWH</sequence>
<proteinExistence type="predicted"/>